<feature type="domain" description="SH3" evidence="11">
    <location>
        <begin position="549"/>
        <end position="615"/>
    </location>
</feature>
<gene>
    <name evidence="12" type="ORF">EDS130_LOCUS20528</name>
    <name evidence="13" type="ORF">XAT740_LOCUS20749</name>
</gene>
<evidence type="ECO:0000313" key="15">
    <source>
        <dbReference type="Proteomes" id="UP000663852"/>
    </source>
</evidence>
<dbReference type="InterPro" id="IPR036028">
    <property type="entry name" value="SH3-like_dom_sf"/>
</dbReference>
<keyword evidence="4" id="KW-0677">Repeat</keyword>
<proteinExistence type="predicted"/>
<dbReference type="PANTHER" id="PTHR24131">
    <property type="entry name" value="APOPTOSIS-STIMULATING OF P53 PROTEIN"/>
    <property type="match status" value="1"/>
</dbReference>
<evidence type="ECO:0000313" key="14">
    <source>
        <dbReference type="Proteomes" id="UP000663828"/>
    </source>
</evidence>
<dbReference type="GO" id="GO:0042981">
    <property type="term" value="P:regulation of apoptotic process"/>
    <property type="evidence" value="ECO:0007669"/>
    <property type="project" value="InterPro"/>
</dbReference>
<dbReference type="InterPro" id="IPR002110">
    <property type="entry name" value="Ankyrin_rpt"/>
</dbReference>
<evidence type="ECO:0000313" key="12">
    <source>
        <dbReference type="EMBL" id="CAF1111359.1"/>
    </source>
</evidence>
<dbReference type="GO" id="GO:0006915">
    <property type="term" value="P:apoptotic process"/>
    <property type="evidence" value="ECO:0007669"/>
    <property type="project" value="UniProtKB-KW"/>
</dbReference>
<keyword evidence="5 7" id="KW-0040">ANK repeat</keyword>
<dbReference type="OrthoDB" id="10038642at2759"/>
<dbReference type="SUPFAM" id="SSF50044">
    <property type="entry name" value="SH3-domain"/>
    <property type="match status" value="1"/>
</dbReference>
<evidence type="ECO:0000256" key="1">
    <source>
        <dbReference type="ARBA" id="ARBA00004123"/>
    </source>
</evidence>
<feature type="repeat" description="ANK" evidence="7">
    <location>
        <begin position="450"/>
        <end position="482"/>
    </location>
</feature>
<dbReference type="EMBL" id="CAJNOJ010000101">
    <property type="protein sequence ID" value="CAF1111359.1"/>
    <property type="molecule type" value="Genomic_DNA"/>
</dbReference>
<feature type="compositionally biased region" description="Acidic residues" evidence="10">
    <location>
        <begin position="368"/>
        <end position="379"/>
    </location>
</feature>
<dbReference type="Pfam" id="PF00018">
    <property type="entry name" value="SH3_1"/>
    <property type="match status" value="1"/>
</dbReference>
<dbReference type="SMART" id="SM00248">
    <property type="entry name" value="ANK"/>
    <property type="match status" value="2"/>
</dbReference>
<dbReference type="Proteomes" id="UP000663852">
    <property type="component" value="Unassembled WGS sequence"/>
</dbReference>
<dbReference type="GO" id="GO:0005634">
    <property type="term" value="C:nucleus"/>
    <property type="evidence" value="ECO:0007669"/>
    <property type="project" value="UniProtKB-SubCell"/>
</dbReference>
<evidence type="ECO:0000256" key="10">
    <source>
        <dbReference type="SAM" id="MobiDB-lite"/>
    </source>
</evidence>
<feature type="region of interest" description="Disordered" evidence="10">
    <location>
        <begin position="293"/>
        <end position="319"/>
    </location>
</feature>
<reference evidence="12" key="1">
    <citation type="submission" date="2021-02" db="EMBL/GenBank/DDBJ databases">
        <authorList>
            <person name="Nowell W R."/>
        </authorList>
    </citation>
    <scope>NUCLEOTIDE SEQUENCE</scope>
</reference>
<dbReference type="PROSITE" id="PS50002">
    <property type="entry name" value="SH3"/>
    <property type="match status" value="1"/>
</dbReference>
<keyword evidence="9" id="KW-0175">Coiled coil</keyword>
<comment type="subcellular location">
    <subcellularLocation>
        <location evidence="1">Nucleus</location>
    </subcellularLocation>
</comment>
<evidence type="ECO:0000256" key="4">
    <source>
        <dbReference type="ARBA" id="ARBA00022737"/>
    </source>
</evidence>
<dbReference type="SUPFAM" id="SSF48403">
    <property type="entry name" value="Ankyrin repeat"/>
    <property type="match status" value="1"/>
</dbReference>
<dbReference type="PROSITE" id="PS50297">
    <property type="entry name" value="ANK_REP_REGION"/>
    <property type="match status" value="2"/>
</dbReference>
<sequence length="627" mass="72242">MDYSLSQLQEMTAYQQEQIKHNQQLLVTREQRLKYLKQQENLCYKQRFEQREMKQIRLKTLQYQLNQQRNSNSTFEHELDILREVFLNKEEELNKLVQKIEELTKQLEQIKRLKLTASKEQSQNKNELDKLKQELLIRNKLNEQQNRQITYQRKFYRSKQMELDQLNSRLEELQQRLKTKNSSQNQSNRFQTGLDHVQSTLNNINIAAIEKRMVQLANSFNLINTDDHDQSNTETKTINSPKPPSPIPTSLPIVLNEPSVECEPAKSEEQLLPANLRLNDDILSVHFNNVTSNAKKRHSLSDSNDSLMKSLPPDATQQPIYVRDESASTILDYENLSDFQGKSIPEKEEEEEEEHKERTIRDSMASDTESEGSLTDDDDVASTLSFPMIISTSETQRKSLLKTATTPKNTSRRVVFDPLALLLDAAVVGELDLVIKSAKEVKDPSEPNDEGLTALHNAVCAGHIDCVKFLVKYGCDVNYPDNDGWTPLHCAASCNHTEIVELLIANGACIYATTIRDNDTAADKCEEDEDNYTSCSQYLLKIQSDLGVINDGLVYALYDYQPSSDMIDELEFKSGDRLKIMRREDEKECQWWWAKHDKTEKEGYVPRNYLGLYPRVQSELTPLTNSS</sequence>
<dbReference type="AlphaFoldDB" id="A0A814PW38"/>
<dbReference type="InterPro" id="IPR047163">
    <property type="entry name" value="ASPP1/2"/>
</dbReference>
<feature type="repeat" description="ANK" evidence="7">
    <location>
        <begin position="483"/>
        <end position="515"/>
    </location>
</feature>
<dbReference type="Pfam" id="PF12796">
    <property type="entry name" value="Ank_2"/>
    <property type="match status" value="1"/>
</dbReference>
<accession>A0A814PW38</accession>
<evidence type="ECO:0000259" key="11">
    <source>
        <dbReference type="PROSITE" id="PS50002"/>
    </source>
</evidence>
<keyword evidence="6" id="KW-0539">Nucleus</keyword>
<feature type="region of interest" description="Disordered" evidence="10">
    <location>
        <begin position="332"/>
        <end position="379"/>
    </location>
</feature>
<organism evidence="12 15">
    <name type="scientific">Adineta ricciae</name>
    <name type="common">Rotifer</name>
    <dbReference type="NCBI Taxonomy" id="249248"/>
    <lineage>
        <taxon>Eukaryota</taxon>
        <taxon>Metazoa</taxon>
        <taxon>Spiralia</taxon>
        <taxon>Gnathifera</taxon>
        <taxon>Rotifera</taxon>
        <taxon>Eurotatoria</taxon>
        <taxon>Bdelloidea</taxon>
        <taxon>Adinetida</taxon>
        <taxon>Adinetidae</taxon>
        <taxon>Adineta</taxon>
    </lineage>
</organism>
<dbReference type="FunFam" id="1.25.40.20:FF:000008">
    <property type="entry name" value="Apoptosis-stimulating of p53 protein 2 isoform 1"/>
    <property type="match status" value="1"/>
</dbReference>
<dbReference type="SMART" id="SM00326">
    <property type="entry name" value="SH3"/>
    <property type="match status" value="1"/>
</dbReference>
<feature type="region of interest" description="Disordered" evidence="10">
    <location>
        <begin position="225"/>
        <end position="248"/>
    </location>
</feature>
<feature type="coiled-coil region" evidence="9">
    <location>
        <begin position="79"/>
        <end position="183"/>
    </location>
</feature>
<evidence type="ECO:0000256" key="8">
    <source>
        <dbReference type="PROSITE-ProRule" id="PRU00192"/>
    </source>
</evidence>
<comment type="caution">
    <text evidence="12">The sequence shown here is derived from an EMBL/GenBank/DDBJ whole genome shotgun (WGS) entry which is preliminary data.</text>
</comment>
<dbReference type="Proteomes" id="UP000663828">
    <property type="component" value="Unassembled WGS sequence"/>
</dbReference>
<dbReference type="InterPro" id="IPR001452">
    <property type="entry name" value="SH3_domain"/>
</dbReference>
<dbReference type="PANTHER" id="PTHR24131:SF10">
    <property type="entry name" value="ANKYRIN-REPEAT, SH3-DOMAIN, AND PROLINE-RICH-REGION CONTAINING PROTEIN, ISOFORM B"/>
    <property type="match status" value="1"/>
</dbReference>
<dbReference type="GO" id="GO:0002039">
    <property type="term" value="F:p53 binding"/>
    <property type="evidence" value="ECO:0007669"/>
    <property type="project" value="InterPro"/>
</dbReference>
<keyword evidence="3" id="KW-0053">Apoptosis</keyword>
<evidence type="ECO:0000256" key="7">
    <source>
        <dbReference type="PROSITE-ProRule" id="PRU00023"/>
    </source>
</evidence>
<evidence type="ECO:0000256" key="2">
    <source>
        <dbReference type="ARBA" id="ARBA00022443"/>
    </source>
</evidence>
<protein>
    <recommendedName>
        <fullName evidence="11">SH3 domain-containing protein</fullName>
    </recommendedName>
</protein>
<name>A0A814PW38_ADIRI</name>
<dbReference type="PROSITE" id="PS50088">
    <property type="entry name" value="ANK_REPEAT"/>
    <property type="match status" value="2"/>
</dbReference>
<evidence type="ECO:0000313" key="13">
    <source>
        <dbReference type="EMBL" id="CAF1147193.1"/>
    </source>
</evidence>
<evidence type="ECO:0000256" key="5">
    <source>
        <dbReference type="ARBA" id="ARBA00023043"/>
    </source>
</evidence>
<dbReference type="InterPro" id="IPR036770">
    <property type="entry name" value="Ankyrin_rpt-contain_sf"/>
</dbReference>
<keyword evidence="2 8" id="KW-0728">SH3 domain</keyword>
<dbReference type="Gene3D" id="1.25.40.20">
    <property type="entry name" value="Ankyrin repeat-containing domain"/>
    <property type="match status" value="1"/>
</dbReference>
<dbReference type="PRINTS" id="PR00452">
    <property type="entry name" value="SH3DOMAIN"/>
</dbReference>
<evidence type="ECO:0000256" key="6">
    <source>
        <dbReference type="ARBA" id="ARBA00023242"/>
    </source>
</evidence>
<evidence type="ECO:0000256" key="9">
    <source>
        <dbReference type="SAM" id="Coils"/>
    </source>
</evidence>
<keyword evidence="14" id="KW-1185">Reference proteome</keyword>
<dbReference type="EMBL" id="CAJNOR010001460">
    <property type="protein sequence ID" value="CAF1147193.1"/>
    <property type="molecule type" value="Genomic_DNA"/>
</dbReference>
<evidence type="ECO:0000256" key="3">
    <source>
        <dbReference type="ARBA" id="ARBA00022703"/>
    </source>
</evidence>